<dbReference type="SUPFAM" id="SSF52317">
    <property type="entry name" value="Class I glutamine amidotransferase-like"/>
    <property type="match status" value="1"/>
</dbReference>
<keyword evidence="1" id="KW-0378">Hydrolase</keyword>
<dbReference type="EMBL" id="CP029490">
    <property type="protein sequence ID" value="AWN20838.1"/>
    <property type="molecule type" value="Genomic_DNA"/>
</dbReference>
<dbReference type="Pfam" id="PF07722">
    <property type="entry name" value="Peptidase_C26"/>
    <property type="match status" value="1"/>
</dbReference>
<dbReference type="GO" id="GO:0016787">
    <property type="term" value="F:hydrolase activity"/>
    <property type="evidence" value="ECO:0007669"/>
    <property type="project" value="UniProtKB-KW"/>
</dbReference>
<reference evidence="1 2" key="1">
    <citation type="submission" date="2018-05" db="EMBL/GenBank/DDBJ databases">
        <title>Complete genome sequences of Streptococcus sobrinus.</title>
        <authorList>
            <person name="Sales M."/>
            <person name="Jensen P.A."/>
        </authorList>
    </citation>
    <scope>NUCLEOTIDE SEQUENCE [LARGE SCALE GENOMIC DNA]</scope>
    <source>
        <strain evidence="1 2">SL1</strain>
    </source>
</reference>
<sequence>MEKRPIIGISSNEKPVSPDLPIIHLNVSRNFGDGVKRAGGLPFYIPMSQDALAADYIQAIDKLILTGGQNVSPQFYGEDKTTDSQDYFPERDRWELALIKEAVKQEKPIFAVCRGLQLYNAAQGGTLYQDIPNHAGQPPTQLAHPIKIEAGSRLSGLLADGIVVNSAHHQALKKLAPNLKATAWSQDGIIEAIEPTDGTRFIGVQWHPEFLLDGPTSNQALFDYVVQDL</sequence>
<dbReference type="PANTHER" id="PTHR43235:SF1">
    <property type="entry name" value="GLUTAMINE AMIDOTRANSFERASE PB2B2.05-RELATED"/>
    <property type="match status" value="1"/>
</dbReference>
<dbReference type="Gene3D" id="3.40.50.880">
    <property type="match status" value="1"/>
</dbReference>
<evidence type="ECO:0000313" key="2">
    <source>
        <dbReference type="Proteomes" id="UP000245369"/>
    </source>
</evidence>
<dbReference type="InterPro" id="IPR011697">
    <property type="entry name" value="Peptidase_C26"/>
</dbReference>
<dbReference type="InterPro" id="IPR044668">
    <property type="entry name" value="PuuD-like"/>
</dbReference>
<evidence type="ECO:0000313" key="1">
    <source>
        <dbReference type="EMBL" id="AWN20838.1"/>
    </source>
</evidence>
<dbReference type="PANTHER" id="PTHR43235">
    <property type="entry name" value="GLUTAMINE AMIDOTRANSFERASE PB2B2.05-RELATED"/>
    <property type="match status" value="1"/>
</dbReference>
<gene>
    <name evidence="1" type="ORF">DK182_05540</name>
</gene>
<organism evidence="1 2">
    <name type="scientific">Streptococcus sobrinus</name>
    <dbReference type="NCBI Taxonomy" id="1310"/>
    <lineage>
        <taxon>Bacteria</taxon>
        <taxon>Bacillati</taxon>
        <taxon>Bacillota</taxon>
        <taxon>Bacilli</taxon>
        <taxon>Lactobacillales</taxon>
        <taxon>Streptococcaceae</taxon>
        <taxon>Streptococcus</taxon>
    </lineage>
</organism>
<dbReference type="InterPro" id="IPR029062">
    <property type="entry name" value="Class_I_gatase-like"/>
</dbReference>
<dbReference type="GeneID" id="93923972"/>
<dbReference type="RefSeq" id="WP_002962792.1">
    <property type="nucleotide sequence ID" value="NZ_CP029490.1"/>
</dbReference>
<dbReference type="Proteomes" id="UP000245369">
    <property type="component" value="Chromosome"/>
</dbReference>
<name>A0ABM6W5E5_9STRE</name>
<proteinExistence type="predicted"/>
<keyword evidence="2" id="KW-1185">Reference proteome</keyword>
<accession>A0ABM6W5E5</accession>
<protein>
    <submittedName>
        <fullName evidence="1">Gamma-glutamyl-gamma-aminobutyrate hydrolase family protein</fullName>
    </submittedName>
</protein>
<dbReference type="PROSITE" id="PS51273">
    <property type="entry name" value="GATASE_TYPE_1"/>
    <property type="match status" value="1"/>
</dbReference>
<dbReference type="CDD" id="cd01745">
    <property type="entry name" value="GATase1_2"/>
    <property type="match status" value="1"/>
</dbReference>